<dbReference type="EMBL" id="AP012051">
    <property type="protein sequence ID" value="BAL80202.1"/>
    <property type="molecule type" value="Genomic_DNA"/>
</dbReference>
<dbReference type="KEGG" id="cex:CSE_00760"/>
<reference evidence="3 4" key="1">
    <citation type="submission" date="2011-01" db="EMBL/GenBank/DDBJ databases">
        <title>Whole genome sequence of Caldisericum exile AZM16c01.</title>
        <authorList>
            <person name="Narita-Yamada S."/>
            <person name="Kawakoshi A."/>
            <person name="Nakamura S."/>
            <person name="Sasagawa M."/>
            <person name="Fukada J."/>
            <person name="Sekine M."/>
            <person name="Kato Y."/>
            <person name="Fukai R."/>
            <person name="Sasaki K."/>
            <person name="Hanamaki A."/>
            <person name="Narita H."/>
            <person name="Konno Y."/>
            <person name="Mori K."/>
            <person name="Yamazaki S."/>
            <person name="Suzuki K."/>
            <person name="Fujita N."/>
        </authorList>
    </citation>
    <scope>NUCLEOTIDE SEQUENCE [LARGE SCALE GENOMIC DNA]</scope>
    <source>
        <strain evidence="4">DSM 21853 / NBRC 104410 / AZM16c01</strain>
    </source>
</reference>
<gene>
    <name evidence="3" type="ordered locus">CSE_00760</name>
</gene>
<dbReference type="GO" id="GO:0006270">
    <property type="term" value="P:DNA replication initiation"/>
    <property type="evidence" value="ECO:0007669"/>
    <property type="project" value="InterPro"/>
</dbReference>
<dbReference type="InterPro" id="IPR036390">
    <property type="entry name" value="WH_DNA-bd_sf"/>
</dbReference>
<dbReference type="InterPro" id="IPR000525">
    <property type="entry name" value="Initiator_Rep_WH1"/>
</dbReference>
<dbReference type="AlphaFoldDB" id="A0A7U6GDA6"/>
<name>A0A7U6GDA6_CALEA</name>
<feature type="domain" description="Initiator Rep protein WH1" evidence="2">
    <location>
        <begin position="22"/>
        <end position="113"/>
    </location>
</feature>
<evidence type="ECO:0000256" key="1">
    <source>
        <dbReference type="ARBA" id="ARBA00038283"/>
    </source>
</evidence>
<proteinExistence type="inferred from homology"/>
<dbReference type="InterPro" id="IPR036388">
    <property type="entry name" value="WH-like_DNA-bd_sf"/>
</dbReference>
<protein>
    <submittedName>
        <fullName evidence="3">Replication protein</fullName>
    </submittedName>
</protein>
<comment type="similarity">
    <text evidence="1">Belongs to the initiator RepB protein family.</text>
</comment>
<sequence>MRKFLDLAGFDYEIYHSHLFEDTDEQKSLATLLGELQEKRYKVEWRDQRNKPYEVLSASLLSQFRMNEDKDYIEFEFPSFIRESILAHQNFYILYLPVIISMKSSYSIVLYEQILQRKKFGVWYVKLEDLRELMGVEKYEYKEIADFEKRIVKPAVNEINKIINISLSYEKIKKGRNIVAYEFAWDFRNAKELYTNHNEKLKEESSKGLHSEEIQELLQIVPDLDITILESILNHFDFTKVKNAVLITAEKRKKIKLTI</sequence>
<dbReference type="Gene3D" id="1.10.10.10">
    <property type="entry name" value="Winged helix-like DNA-binding domain superfamily/Winged helix DNA-binding domain"/>
    <property type="match status" value="1"/>
</dbReference>
<evidence type="ECO:0000313" key="4">
    <source>
        <dbReference type="Proteomes" id="UP000004793"/>
    </source>
</evidence>
<accession>A0A7U6GDA6</accession>
<keyword evidence="4" id="KW-1185">Reference proteome</keyword>
<evidence type="ECO:0000259" key="2">
    <source>
        <dbReference type="Pfam" id="PF01051"/>
    </source>
</evidence>
<evidence type="ECO:0000313" key="3">
    <source>
        <dbReference type="EMBL" id="BAL80202.1"/>
    </source>
</evidence>
<dbReference type="Pfam" id="PF21205">
    <property type="entry name" value="Rep3_C"/>
    <property type="match status" value="1"/>
</dbReference>
<dbReference type="GO" id="GO:0003887">
    <property type="term" value="F:DNA-directed DNA polymerase activity"/>
    <property type="evidence" value="ECO:0007669"/>
    <property type="project" value="InterPro"/>
</dbReference>
<organism evidence="3 4">
    <name type="scientific">Caldisericum exile (strain DSM 21853 / NBRC 104410 / AZM16c01)</name>
    <dbReference type="NCBI Taxonomy" id="511051"/>
    <lineage>
        <taxon>Bacteria</taxon>
        <taxon>Pseudomonadati</taxon>
        <taxon>Caldisericota/Cryosericota group</taxon>
        <taxon>Caldisericota</taxon>
        <taxon>Caldisericia</taxon>
        <taxon>Caldisericales</taxon>
        <taxon>Caldisericaceae</taxon>
        <taxon>Caldisericum</taxon>
    </lineage>
</organism>
<dbReference type="Pfam" id="PF01051">
    <property type="entry name" value="Rep3_N"/>
    <property type="match status" value="1"/>
</dbReference>
<dbReference type="Proteomes" id="UP000004793">
    <property type="component" value="Chromosome"/>
</dbReference>
<dbReference type="SUPFAM" id="SSF46785">
    <property type="entry name" value="Winged helix' DNA-binding domain"/>
    <property type="match status" value="1"/>
</dbReference>